<comment type="subunit">
    <text evidence="2 5">Homopentamer.</text>
</comment>
<dbReference type="PANTHER" id="PTHR30288">
    <property type="entry name" value="FLAGELLAR CAP/ASSEMBLY PROTEIN FLID"/>
    <property type="match status" value="1"/>
</dbReference>
<dbReference type="InterPro" id="IPR010809">
    <property type="entry name" value="FliD_C"/>
</dbReference>
<evidence type="ECO:0000259" key="6">
    <source>
        <dbReference type="Pfam" id="PF02465"/>
    </source>
</evidence>
<name>A0A517NXM7_9BACT</name>
<evidence type="ECO:0000313" key="9">
    <source>
        <dbReference type="Proteomes" id="UP000319817"/>
    </source>
</evidence>
<evidence type="ECO:0000256" key="2">
    <source>
        <dbReference type="ARBA" id="ARBA00011255"/>
    </source>
</evidence>
<comment type="subcellular location">
    <subcellularLocation>
        <location evidence="5">Secreted</location>
    </subcellularLocation>
    <subcellularLocation>
        <location evidence="5">Bacterial flagellum</location>
    </subcellularLocation>
</comment>
<dbReference type="InterPro" id="IPR040026">
    <property type="entry name" value="FliD"/>
</dbReference>
<comment type="function">
    <text evidence="5">Required for morphogenesis and for the elongation of the flagellar filament by facilitating polymerization of the flagellin monomers at the tip of growing filament. Forms a capping structure, which prevents flagellin subunits (transported through the central channel of the flagellum) from leaking out without polymerization at the distal end.</text>
</comment>
<dbReference type="Pfam" id="PF07195">
    <property type="entry name" value="FliD_C"/>
    <property type="match status" value="1"/>
</dbReference>
<dbReference type="GO" id="GO:0071973">
    <property type="term" value="P:bacterial-type flagellum-dependent cell motility"/>
    <property type="evidence" value="ECO:0007669"/>
    <property type="project" value="TreeGrafter"/>
</dbReference>
<evidence type="ECO:0000256" key="1">
    <source>
        <dbReference type="ARBA" id="ARBA00009764"/>
    </source>
</evidence>
<organism evidence="8 9">
    <name type="scientific">Stieleria marina</name>
    <dbReference type="NCBI Taxonomy" id="1930275"/>
    <lineage>
        <taxon>Bacteria</taxon>
        <taxon>Pseudomonadati</taxon>
        <taxon>Planctomycetota</taxon>
        <taxon>Planctomycetia</taxon>
        <taxon>Pirellulales</taxon>
        <taxon>Pirellulaceae</taxon>
        <taxon>Stieleria</taxon>
    </lineage>
</organism>
<dbReference type="GO" id="GO:0009424">
    <property type="term" value="C:bacterial-type flagellum hook"/>
    <property type="evidence" value="ECO:0007669"/>
    <property type="project" value="UniProtKB-UniRule"/>
</dbReference>
<keyword evidence="8" id="KW-0282">Flagellum</keyword>
<reference evidence="8 9" key="1">
    <citation type="submission" date="2019-02" db="EMBL/GenBank/DDBJ databases">
        <title>Deep-cultivation of Planctomycetes and their phenomic and genomic characterization uncovers novel biology.</title>
        <authorList>
            <person name="Wiegand S."/>
            <person name="Jogler M."/>
            <person name="Boedeker C."/>
            <person name="Pinto D."/>
            <person name="Vollmers J."/>
            <person name="Rivas-Marin E."/>
            <person name="Kohn T."/>
            <person name="Peeters S.H."/>
            <person name="Heuer A."/>
            <person name="Rast P."/>
            <person name="Oberbeckmann S."/>
            <person name="Bunk B."/>
            <person name="Jeske O."/>
            <person name="Meyerdierks A."/>
            <person name="Storesund J.E."/>
            <person name="Kallscheuer N."/>
            <person name="Luecker S."/>
            <person name="Lage O.M."/>
            <person name="Pohl T."/>
            <person name="Merkel B.J."/>
            <person name="Hornburger P."/>
            <person name="Mueller R.-W."/>
            <person name="Bruemmer F."/>
            <person name="Labrenz M."/>
            <person name="Spormann A.M."/>
            <person name="Op den Camp H."/>
            <person name="Overmann J."/>
            <person name="Amann R."/>
            <person name="Jetten M.S.M."/>
            <person name="Mascher T."/>
            <person name="Medema M.H."/>
            <person name="Devos D.P."/>
            <person name="Kaster A.-K."/>
            <person name="Ovreas L."/>
            <person name="Rohde M."/>
            <person name="Galperin M.Y."/>
            <person name="Jogler C."/>
        </authorList>
    </citation>
    <scope>NUCLEOTIDE SEQUENCE [LARGE SCALE GENOMIC DNA]</scope>
    <source>
        <strain evidence="8 9">K23_9</strain>
    </source>
</reference>
<dbReference type="PANTHER" id="PTHR30288:SF0">
    <property type="entry name" value="FLAGELLAR HOOK-ASSOCIATED PROTEIN 2"/>
    <property type="match status" value="1"/>
</dbReference>
<evidence type="ECO:0000256" key="4">
    <source>
        <dbReference type="ARBA" id="ARBA00023143"/>
    </source>
</evidence>
<protein>
    <recommendedName>
        <fullName evidence="5">Flagellar hook-associated protein 2</fullName>
        <shortName evidence="5">HAP2</shortName>
    </recommendedName>
    <alternativeName>
        <fullName evidence="5">Flagellar cap protein</fullName>
    </alternativeName>
</protein>
<sequence length="662" mass="69650">MFSIDGIVSGFDTTSIIESLLGFQQTQIDTFNSRKAEITTEQSSFKGVEASLLTLQGSIGRLNRTTNSVFDARTATSSDEDTISVAADGGANSGVYRLTVDSLATAHQIGSQGFATTSDQIATGDITFRTGDGAETTIAVDSGNNTLTGLVSSINDQVSDANASIVYDQSADSYRLLVTSTKTGVDNEIVVTNTMDGNTGTIPDFSGPAVQEASDAVITLGSGPGAITASYSSNTVDGLIENVTLDLKQVSDGDTVTIEIEEDIAGSKDAIESFVSDFNSIMDFIDAQTKYNPDTDQASPLLGNRSVSNIKNKLLTSVSDTIATTGGVSRLSQIGVDLNAQGKLQIDDVKLTDALNGNLEGVDPKEIRNLFGLNATSTNSGIEFQTGGNRTNDSLTPYEVDITQAAEQATITGSAIPASVTIDDTNNELQITLDGIVSETLTLAEGTYTADQFAAHVQSTINNSDELGVHKASVSLSTNNELIITSEVYGDVSKISSVSGSALSTLGFSGTESDQGQDVEGVFIVDGVEEAAIGSGRILIGKSDNEYTADLQLRVTLTADQVVVGADAEVQVSRGVTGRLDKYVEQVLDTDTGILKTVDDEYQSRLDTIDDSITRVEELTASKRDYLLAEFTALETIMSELQNTGNFISSQLSTLSTFNSKS</sequence>
<gene>
    <name evidence="8" type="primary">fliD</name>
    <name evidence="8" type="ORF">K239x_38830</name>
</gene>
<dbReference type="Proteomes" id="UP000319817">
    <property type="component" value="Chromosome"/>
</dbReference>
<keyword evidence="4 5" id="KW-0975">Bacterial flagellum</keyword>
<accession>A0A517NXM7</accession>
<evidence type="ECO:0000259" key="7">
    <source>
        <dbReference type="Pfam" id="PF07195"/>
    </source>
</evidence>
<comment type="similarity">
    <text evidence="1 5">Belongs to the FliD family.</text>
</comment>
<dbReference type="GO" id="GO:0005576">
    <property type="term" value="C:extracellular region"/>
    <property type="evidence" value="ECO:0007669"/>
    <property type="project" value="UniProtKB-SubCell"/>
</dbReference>
<feature type="domain" description="Flagellar hook-associated protein 2 N-terminal" evidence="6">
    <location>
        <begin position="9"/>
        <end position="107"/>
    </location>
</feature>
<feature type="domain" description="Flagellar hook-associated protein 2 C-terminal" evidence="7">
    <location>
        <begin position="213"/>
        <end position="399"/>
    </location>
</feature>
<dbReference type="GO" id="GO:0009421">
    <property type="term" value="C:bacterial-type flagellum filament cap"/>
    <property type="evidence" value="ECO:0007669"/>
    <property type="project" value="InterPro"/>
</dbReference>
<dbReference type="Pfam" id="PF02465">
    <property type="entry name" value="FliD_N"/>
    <property type="match status" value="1"/>
</dbReference>
<keyword evidence="9" id="KW-1185">Reference proteome</keyword>
<proteinExistence type="inferred from homology"/>
<dbReference type="RefSeq" id="WP_145419644.1">
    <property type="nucleotide sequence ID" value="NZ_CP036526.1"/>
</dbReference>
<evidence type="ECO:0000256" key="5">
    <source>
        <dbReference type="RuleBase" id="RU362066"/>
    </source>
</evidence>
<keyword evidence="3" id="KW-0175">Coiled coil</keyword>
<dbReference type="AlphaFoldDB" id="A0A517NXM7"/>
<dbReference type="GO" id="GO:0007155">
    <property type="term" value="P:cell adhesion"/>
    <property type="evidence" value="ECO:0007669"/>
    <property type="project" value="InterPro"/>
</dbReference>
<dbReference type="InterPro" id="IPR003481">
    <property type="entry name" value="FliD_N"/>
</dbReference>
<keyword evidence="5" id="KW-0964">Secreted</keyword>
<keyword evidence="8" id="KW-0969">Cilium</keyword>
<dbReference type="OrthoDB" id="223089at2"/>
<evidence type="ECO:0000313" key="8">
    <source>
        <dbReference type="EMBL" id="QDT11881.1"/>
    </source>
</evidence>
<dbReference type="EMBL" id="CP036526">
    <property type="protein sequence ID" value="QDT11881.1"/>
    <property type="molecule type" value="Genomic_DNA"/>
</dbReference>
<evidence type="ECO:0000256" key="3">
    <source>
        <dbReference type="ARBA" id="ARBA00023054"/>
    </source>
</evidence>
<keyword evidence="8" id="KW-0966">Cell projection</keyword>